<dbReference type="EMBL" id="JADBEL010000009">
    <property type="protein sequence ID" value="MBE1554886.1"/>
    <property type="molecule type" value="Genomic_DNA"/>
</dbReference>
<evidence type="ECO:0000256" key="2">
    <source>
        <dbReference type="HAMAP-Rule" id="MF_00973"/>
    </source>
</evidence>
<dbReference type="Gene3D" id="3.40.50.10680">
    <property type="entry name" value="CofD-like domains"/>
    <property type="match status" value="1"/>
</dbReference>
<comment type="subcellular location">
    <subcellularLocation>
        <location evidence="2">Cytoplasm</location>
    </subcellularLocation>
</comment>
<sequence>MEILKKERDDAMLQSGKLKKIVVFGGGTGLSTLLRGLKIHSVDLTAVVTVADDGGSSGRLLDEYDIPPPGDVRKVMAALSDVEPLIEKMFEYRFSTSEDLKGHSLGNLMLAALTDITGDFARAVEQMSRILNIKGKVLPAANQRITLHAELEDGTIITGESKIPVYGRKIRKVYLSPQEVEPLPETVETILAADLIIFGPGSLYTSILPTILVPAIREAVLACKAKKVYISNLTTQAGETYRYTASEHVQALYDHAGEAFIDTVLLNGLDISTLLGSSGQMESPWPVENDLEALGKLVPHIVVKDIASVVEGSALHNSEKVAEWLIEYMGNAIEAG</sequence>
<dbReference type="AlphaFoldDB" id="A0A927MJA1"/>
<proteinExistence type="inferred from homology"/>
<comment type="caution">
    <text evidence="3">The sequence shown here is derived from an EMBL/GenBank/DDBJ whole genome shotgun (WGS) entry which is preliminary data.</text>
</comment>
<dbReference type="Pfam" id="PF01933">
    <property type="entry name" value="CofD"/>
    <property type="match status" value="1"/>
</dbReference>
<evidence type="ECO:0000313" key="4">
    <source>
        <dbReference type="Proteomes" id="UP000658225"/>
    </source>
</evidence>
<dbReference type="PANTHER" id="PTHR30135">
    <property type="entry name" value="UNCHARACTERIZED PROTEIN YVCK-RELATED"/>
    <property type="match status" value="1"/>
</dbReference>
<dbReference type="InterPro" id="IPR038136">
    <property type="entry name" value="CofD-like_dom_sf"/>
</dbReference>
<dbReference type="SUPFAM" id="SSF142338">
    <property type="entry name" value="CofD-like"/>
    <property type="match status" value="1"/>
</dbReference>
<reference evidence="3" key="1">
    <citation type="submission" date="2020-10" db="EMBL/GenBank/DDBJ databases">
        <title>Genomic Encyclopedia of Type Strains, Phase IV (KMG-IV): sequencing the most valuable type-strain genomes for metagenomic binning, comparative biology and taxonomic classification.</title>
        <authorList>
            <person name="Goeker M."/>
        </authorList>
    </citation>
    <scope>NUCLEOTIDE SEQUENCE</scope>
    <source>
        <strain evidence="3">DSM 13886</strain>
    </source>
</reference>
<dbReference type="HAMAP" id="MF_00973">
    <property type="entry name" value="Gluconeogen_factor"/>
    <property type="match status" value="1"/>
</dbReference>
<gene>
    <name evidence="3" type="ORF">H4683_001964</name>
</gene>
<comment type="similarity">
    <text evidence="2">Belongs to the gluconeogenesis factor family.</text>
</comment>
<dbReference type="Proteomes" id="UP000658225">
    <property type="component" value="Unassembled WGS sequence"/>
</dbReference>
<dbReference type="CDD" id="cd07187">
    <property type="entry name" value="YvcK_like"/>
    <property type="match status" value="1"/>
</dbReference>
<comment type="function">
    <text evidence="2">Required for morphogenesis under gluconeogenic growth conditions.</text>
</comment>
<dbReference type="GO" id="GO:0005737">
    <property type="term" value="C:cytoplasm"/>
    <property type="evidence" value="ECO:0007669"/>
    <property type="project" value="UniProtKB-SubCell"/>
</dbReference>
<dbReference type="RefSeq" id="WP_275403076.1">
    <property type="nucleotide sequence ID" value="NZ_JADBEL010000009.1"/>
</dbReference>
<name>A0A927MJA1_9BACL</name>
<evidence type="ECO:0000313" key="3">
    <source>
        <dbReference type="EMBL" id="MBE1554886.1"/>
    </source>
</evidence>
<dbReference type="GO" id="GO:0008360">
    <property type="term" value="P:regulation of cell shape"/>
    <property type="evidence" value="ECO:0007669"/>
    <property type="project" value="UniProtKB-UniRule"/>
</dbReference>
<dbReference type="InterPro" id="IPR010119">
    <property type="entry name" value="Gluconeogen_factor"/>
</dbReference>
<dbReference type="NCBIfam" id="TIGR01826">
    <property type="entry name" value="CofD_related"/>
    <property type="match status" value="1"/>
</dbReference>
<keyword evidence="1 2" id="KW-0963">Cytoplasm</keyword>
<organism evidence="3 4">
    <name type="scientific">Sporosarcina limicola</name>
    <dbReference type="NCBI Taxonomy" id="34101"/>
    <lineage>
        <taxon>Bacteria</taxon>
        <taxon>Bacillati</taxon>
        <taxon>Bacillota</taxon>
        <taxon>Bacilli</taxon>
        <taxon>Bacillales</taxon>
        <taxon>Caryophanaceae</taxon>
        <taxon>Sporosarcina</taxon>
    </lineage>
</organism>
<keyword evidence="4" id="KW-1185">Reference proteome</keyword>
<dbReference type="GO" id="GO:0043743">
    <property type="term" value="F:LPPG:FO 2-phospho-L-lactate transferase activity"/>
    <property type="evidence" value="ECO:0007669"/>
    <property type="project" value="InterPro"/>
</dbReference>
<dbReference type="PANTHER" id="PTHR30135:SF3">
    <property type="entry name" value="GLUCONEOGENESIS FACTOR-RELATED"/>
    <property type="match status" value="1"/>
</dbReference>
<protein>
    <recommendedName>
        <fullName evidence="2">Gluconeogenesis factor</fullName>
    </recommendedName>
</protein>
<accession>A0A927MJA1</accession>
<dbReference type="InterPro" id="IPR002882">
    <property type="entry name" value="CofD"/>
</dbReference>
<evidence type="ECO:0000256" key="1">
    <source>
        <dbReference type="ARBA" id="ARBA00022490"/>
    </source>
</evidence>